<sequence length="567" mass="65271">MINKSNLNIDLKLKLNIYGDQFVYPDFQRFRYKGVPKLFEMHRGTLLNRDNQIIKWYQAFKANTEYTDTTMNTLFRTFTRYVNICDSIPVNPDSKEGINAFETALVHSVRIGSKSSNTAKGELSSIRTIMKMLDHPVDEWFSKFKLFRSQINPTQAYSESELKKLIKILKELYFQLSKQIQTSPKEYIQARRSDQYANFSFNKIEVPVSGAITKCYCAAYFLLAYYTWANASTIRDMDIPKSSQKKGQQGKWFVQTALKKRANKFVTIELGDNLSTDIPKHALNFINDLITLTHVLFPDANRLLHQCLNGINKPLCPTHIRSNMNWLINIFDLTDDNGQQLRPEAKRFRATGASNYLALTGNSLETSMLLNNTPDVVRKHYSRGNESENNAQLQATANTLENAIKCGDISRAREQTLEQMNLEILPYDEFVNRYAKSGNGQKTPLGTGCKDPFDNHGDRFRRKASIDSVDMSHLACADLLNCFSCPNQVLVEEVDDIWCLLSFYEALEDAKEDHLNMSHFKNNFDRVLSKIKQVLFSIDLKVRRQAERKLHTNGRHPFWPDTLNLVL</sequence>
<organism evidence="1">
    <name type="scientific">marine sediment metagenome</name>
    <dbReference type="NCBI Taxonomy" id="412755"/>
    <lineage>
        <taxon>unclassified sequences</taxon>
        <taxon>metagenomes</taxon>
        <taxon>ecological metagenomes</taxon>
    </lineage>
</organism>
<reference evidence="1" key="1">
    <citation type="journal article" date="2015" name="Nature">
        <title>Complex archaea that bridge the gap between prokaryotes and eukaryotes.</title>
        <authorList>
            <person name="Spang A."/>
            <person name="Saw J.H."/>
            <person name="Jorgensen S.L."/>
            <person name="Zaremba-Niedzwiedzka K."/>
            <person name="Martijn J."/>
            <person name="Lind A.E."/>
            <person name="van Eijk R."/>
            <person name="Schleper C."/>
            <person name="Guy L."/>
            <person name="Ettema T.J."/>
        </authorList>
    </citation>
    <scope>NUCLEOTIDE SEQUENCE</scope>
</reference>
<evidence type="ECO:0000313" key="1">
    <source>
        <dbReference type="EMBL" id="KKN24042.1"/>
    </source>
</evidence>
<dbReference type="EMBL" id="LAZR01002914">
    <property type="protein sequence ID" value="KKN24042.1"/>
    <property type="molecule type" value="Genomic_DNA"/>
</dbReference>
<proteinExistence type="predicted"/>
<name>A0A0F9PHR5_9ZZZZ</name>
<accession>A0A0F9PHR5</accession>
<dbReference type="AlphaFoldDB" id="A0A0F9PHR5"/>
<protein>
    <recommendedName>
        <fullName evidence="2">Core-binding (CB) domain-containing protein</fullName>
    </recommendedName>
</protein>
<comment type="caution">
    <text evidence="1">The sequence shown here is derived from an EMBL/GenBank/DDBJ whole genome shotgun (WGS) entry which is preliminary data.</text>
</comment>
<evidence type="ECO:0008006" key="2">
    <source>
        <dbReference type="Google" id="ProtNLM"/>
    </source>
</evidence>
<gene>
    <name evidence="1" type="ORF">LCGC14_0898920</name>
</gene>